<dbReference type="AlphaFoldDB" id="M2ZGR6"/>
<dbReference type="RefSeq" id="XP_007930713.1">
    <property type="nucleotide sequence ID" value="XM_007932522.1"/>
</dbReference>
<protein>
    <submittedName>
        <fullName evidence="2">Uncharacterized protein</fullName>
    </submittedName>
</protein>
<evidence type="ECO:0000256" key="1">
    <source>
        <dbReference type="SAM" id="Phobius"/>
    </source>
</evidence>
<evidence type="ECO:0000313" key="3">
    <source>
        <dbReference type="Proteomes" id="UP000016932"/>
    </source>
</evidence>
<dbReference type="EMBL" id="KB446563">
    <property type="protein sequence ID" value="EME78314.1"/>
    <property type="molecule type" value="Genomic_DNA"/>
</dbReference>
<reference evidence="2 3" key="1">
    <citation type="journal article" date="2012" name="PLoS Pathog.">
        <title>Diverse lifestyles and strategies of plant pathogenesis encoded in the genomes of eighteen Dothideomycetes fungi.</title>
        <authorList>
            <person name="Ohm R.A."/>
            <person name="Feau N."/>
            <person name="Henrissat B."/>
            <person name="Schoch C.L."/>
            <person name="Horwitz B.A."/>
            <person name="Barry K.W."/>
            <person name="Condon B.J."/>
            <person name="Copeland A.C."/>
            <person name="Dhillon B."/>
            <person name="Glaser F."/>
            <person name="Hesse C.N."/>
            <person name="Kosti I."/>
            <person name="LaButti K."/>
            <person name="Lindquist E.A."/>
            <person name="Lucas S."/>
            <person name="Salamov A.A."/>
            <person name="Bradshaw R.E."/>
            <person name="Ciuffetti L."/>
            <person name="Hamelin R.C."/>
            <person name="Kema G.H.J."/>
            <person name="Lawrence C."/>
            <person name="Scott J.A."/>
            <person name="Spatafora J.W."/>
            <person name="Turgeon B.G."/>
            <person name="de Wit P.J.G.M."/>
            <person name="Zhong S."/>
            <person name="Goodwin S.B."/>
            <person name="Grigoriev I.V."/>
        </authorList>
    </citation>
    <scope>NUCLEOTIDE SEQUENCE [LARGE SCALE GENOMIC DNA]</scope>
    <source>
        <strain evidence="2 3">CIRAD86</strain>
    </source>
</reference>
<evidence type="ECO:0000313" key="2">
    <source>
        <dbReference type="EMBL" id="EME78314.1"/>
    </source>
</evidence>
<proteinExistence type="predicted"/>
<keyword evidence="3" id="KW-1185">Reference proteome</keyword>
<dbReference type="GeneID" id="19335812"/>
<dbReference type="Proteomes" id="UP000016932">
    <property type="component" value="Unassembled WGS sequence"/>
</dbReference>
<keyword evidence="1" id="KW-1133">Transmembrane helix</keyword>
<keyword evidence="1" id="KW-0812">Transmembrane</keyword>
<dbReference type="HOGENOM" id="CLU_012207_0_0_1"/>
<dbReference type="VEuPathDB" id="FungiDB:MYCFIDRAFT_199547"/>
<feature type="transmembrane region" description="Helical" evidence="1">
    <location>
        <begin position="423"/>
        <end position="446"/>
    </location>
</feature>
<organism evidence="2 3">
    <name type="scientific">Pseudocercospora fijiensis (strain CIRAD86)</name>
    <name type="common">Black leaf streak disease fungus</name>
    <name type="synonym">Mycosphaerella fijiensis</name>
    <dbReference type="NCBI Taxonomy" id="383855"/>
    <lineage>
        <taxon>Eukaryota</taxon>
        <taxon>Fungi</taxon>
        <taxon>Dikarya</taxon>
        <taxon>Ascomycota</taxon>
        <taxon>Pezizomycotina</taxon>
        <taxon>Dothideomycetes</taxon>
        <taxon>Dothideomycetidae</taxon>
        <taxon>Mycosphaerellales</taxon>
        <taxon>Mycosphaerellaceae</taxon>
        <taxon>Pseudocercospora</taxon>
    </lineage>
</organism>
<gene>
    <name evidence="2" type="ORF">MYCFIDRAFT_199547</name>
</gene>
<dbReference type="eggNOG" id="ENOG502RZ6R">
    <property type="taxonomic scope" value="Eukaryota"/>
</dbReference>
<name>M2ZGR6_PSEFD</name>
<accession>M2ZGR6</accession>
<sequence>MLKLLERGSRLGTLNLLAGSTSVAGTVLYQAALRLPSFVGLALIVTWALSPLGGQASLRVVSIGTSSISSTSETSYMSTNKSFDGFVTGDLGQMQTMINGLFNAALLGPEQTKASPVDTWSNVKVPQLEALSNSEDALLHHKWLDVPSENVTYSSLIGLPVSQFPSTSESTFTLETSYFVLDCPILSNNTYPQHWGNVSNGDYGQGFTGVSAASAGMGGTVLTNSTTCRGDPDNPALPPRYLAWNSFDDDGRVSALCTARMTYVEVDIKCTGSNCAATRIRNSTLPHPSRAWTWLDGPVGSCIWWRYYFHYFLATVVINRSGTSTPLEGYLMEPDAPASPNMHQSLTHLDHKVFATRFAQLMNAFWTICAGPYAVAYGFDGEATNLNNNGTGVARTWQSLYNSERANTTAQSVHTFKVIKCNAGWLAALLLASLLLVVACIAGIVLRFKLTTPELMLNWTTVIRDNPYVDGPISDSRVDDIHRSRLLRNAKIRFGDVEPASEVGHLAIASVGGNDAVARAVRDK</sequence>
<dbReference type="KEGG" id="pfj:MYCFIDRAFT_199547"/>
<keyword evidence="1" id="KW-0472">Membrane</keyword>
<dbReference type="OrthoDB" id="3692311at2759"/>